<reference evidence="2" key="1">
    <citation type="submission" date="2022-11" db="EMBL/GenBank/DDBJ databases">
        <authorList>
            <person name="Petersen C."/>
        </authorList>
    </citation>
    <scope>NUCLEOTIDE SEQUENCE</scope>
    <source>
        <strain evidence="2">IBT 21917</strain>
    </source>
</reference>
<feature type="compositionally biased region" description="Basic and acidic residues" evidence="1">
    <location>
        <begin position="51"/>
        <end position="74"/>
    </location>
</feature>
<dbReference type="AlphaFoldDB" id="A0A9W9HS62"/>
<evidence type="ECO:0000313" key="2">
    <source>
        <dbReference type="EMBL" id="KAJ5152534.1"/>
    </source>
</evidence>
<reference evidence="2" key="2">
    <citation type="journal article" date="2023" name="IMA Fungus">
        <title>Comparative genomic study of the Penicillium genus elucidates a diverse pangenome and 15 lateral gene transfer events.</title>
        <authorList>
            <person name="Petersen C."/>
            <person name="Sorensen T."/>
            <person name="Nielsen M.R."/>
            <person name="Sondergaard T.E."/>
            <person name="Sorensen J.L."/>
            <person name="Fitzpatrick D.A."/>
            <person name="Frisvad J.C."/>
            <person name="Nielsen K.L."/>
        </authorList>
    </citation>
    <scope>NUCLEOTIDE SEQUENCE</scope>
    <source>
        <strain evidence="2">IBT 21917</strain>
    </source>
</reference>
<feature type="region of interest" description="Disordered" evidence="1">
    <location>
        <begin position="1"/>
        <end position="107"/>
    </location>
</feature>
<comment type="caution">
    <text evidence="2">The sequence shown here is derived from an EMBL/GenBank/DDBJ whole genome shotgun (WGS) entry which is preliminary data.</text>
</comment>
<dbReference type="EMBL" id="JAPQKO010000007">
    <property type="protein sequence ID" value="KAJ5152534.1"/>
    <property type="molecule type" value="Genomic_DNA"/>
</dbReference>
<protein>
    <submittedName>
        <fullName evidence="2">Uncharacterized protein</fullName>
    </submittedName>
</protein>
<dbReference type="OrthoDB" id="4227485at2759"/>
<evidence type="ECO:0000313" key="3">
    <source>
        <dbReference type="Proteomes" id="UP001146351"/>
    </source>
</evidence>
<feature type="compositionally biased region" description="Polar residues" evidence="1">
    <location>
        <begin position="27"/>
        <end position="40"/>
    </location>
</feature>
<name>A0A9W9HS62_9EURO</name>
<dbReference type="Proteomes" id="UP001146351">
    <property type="component" value="Unassembled WGS sequence"/>
</dbReference>
<sequence length="216" mass="23718">MAQSAKVAKAAKAITQFDIMGMDQDTVETTEGGQSNQQSPAEIVPQNEAAAHPEPKGPSDNEGENNRKKLRETEGDPDEAVAAGQSIGESSVPPLPEALHPRRRPPPNAVTITFKAYENGGWHVTDKVQVDTNDTSEAQRIAHKYARKDNQYARFYDKKLRLVSAAQCVRAVMHDGSNTVLMSLWQDLKVTLANVAEVAKMLKADEENQDLDQEIL</sequence>
<feature type="compositionally biased region" description="Low complexity" evidence="1">
    <location>
        <begin position="1"/>
        <end position="13"/>
    </location>
</feature>
<gene>
    <name evidence="2" type="ORF">N7492_009814</name>
</gene>
<keyword evidence="3" id="KW-1185">Reference proteome</keyword>
<proteinExistence type="predicted"/>
<accession>A0A9W9HS62</accession>
<organism evidence="2 3">
    <name type="scientific">Penicillium capsulatum</name>
    <dbReference type="NCBI Taxonomy" id="69766"/>
    <lineage>
        <taxon>Eukaryota</taxon>
        <taxon>Fungi</taxon>
        <taxon>Dikarya</taxon>
        <taxon>Ascomycota</taxon>
        <taxon>Pezizomycotina</taxon>
        <taxon>Eurotiomycetes</taxon>
        <taxon>Eurotiomycetidae</taxon>
        <taxon>Eurotiales</taxon>
        <taxon>Aspergillaceae</taxon>
        <taxon>Penicillium</taxon>
    </lineage>
</organism>
<evidence type="ECO:0000256" key="1">
    <source>
        <dbReference type="SAM" id="MobiDB-lite"/>
    </source>
</evidence>